<name>A0ACC7P0P9_9BACL</name>
<dbReference type="Proteomes" id="UP001631969">
    <property type="component" value="Unassembled WGS sequence"/>
</dbReference>
<reference evidence="1" key="1">
    <citation type="submission" date="2024-12" db="EMBL/GenBank/DDBJ databases">
        <authorList>
            <person name="Wu N."/>
        </authorList>
    </citation>
    <scope>NUCLEOTIDE SEQUENCE</scope>
    <source>
        <strain evidence="1">P15</strain>
    </source>
</reference>
<keyword evidence="1" id="KW-0255">Endonuclease</keyword>
<keyword evidence="1" id="KW-0378">Hydrolase</keyword>
<dbReference type="EMBL" id="JBJURJ010000014">
    <property type="protein sequence ID" value="MFM9330613.1"/>
    <property type="molecule type" value="Genomic_DNA"/>
</dbReference>
<organism evidence="1 2">
    <name type="scientific">Paenibacillus mesotrionivorans</name>
    <dbReference type="NCBI Taxonomy" id="3160968"/>
    <lineage>
        <taxon>Bacteria</taxon>
        <taxon>Bacillati</taxon>
        <taxon>Bacillota</taxon>
        <taxon>Bacilli</taxon>
        <taxon>Bacillales</taxon>
        <taxon>Paenibacillaceae</taxon>
        <taxon>Paenibacillus</taxon>
    </lineage>
</organism>
<keyword evidence="1" id="KW-0540">Nuclease</keyword>
<accession>A0ACC7P0P9</accession>
<protein>
    <submittedName>
        <fullName evidence="1">Endonuclease/exonuclease/phosphatase family protein</fullName>
    </submittedName>
</protein>
<proteinExistence type="predicted"/>
<evidence type="ECO:0000313" key="1">
    <source>
        <dbReference type="EMBL" id="MFM9330613.1"/>
    </source>
</evidence>
<evidence type="ECO:0000313" key="2">
    <source>
        <dbReference type="Proteomes" id="UP001631969"/>
    </source>
</evidence>
<keyword evidence="2" id="KW-1185">Reference proteome</keyword>
<comment type="caution">
    <text evidence="1">The sequence shown here is derived from an EMBL/GenBank/DDBJ whole genome shotgun (WGS) entry which is preliminary data.</text>
</comment>
<gene>
    <name evidence="1" type="ORF">ACI1P1_20170</name>
</gene>
<sequence length="264" mass="29791">MTKLKAMTFNLRIMAESDGDNVWTRRVRAAAQAVLREQPDILCTQEGRYSMLQDLQAELPGYLWIGEGRRGGREDEHCAVFYDKAKWMCLEAGHFSLSEEPEVLGTLSWDTNCPRMCTWVRLQALETGREIAVFNTHLDHISNEAQIKGMELIRRRMESFRKSAPGTPLLLAGDLNVEPDHPVILGLEQAGYRNAYAVLPPGPPEFNPGRTFHDFLGGEDGLPIDYIFTAPSVNVEAVRVDRKKYEGRYPSDHYPVCAILELPG</sequence>